<evidence type="ECO:0000313" key="1">
    <source>
        <dbReference type="EMBL" id="KAB0584358.1"/>
    </source>
</evidence>
<accession>A0A643FFB9</accession>
<keyword evidence="2" id="KW-1185">Reference proteome</keyword>
<reference evidence="1 2" key="1">
    <citation type="submission" date="2019-09" db="EMBL/GenBank/DDBJ databases">
        <title>Draft genome sequences of 48 bacterial type strains from the CCUG.</title>
        <authorList>
            <person name="Tunovic T."/>
            <person name="Pineiro-Iglesias B."/>
            <person name="Unosson C."/>
            <person name="Inganas E."/>
            <person name="Ohlen M."/>
            <person name="Cardew S."/>
            <person name="Jensie-Markopoulos S."/>
            <person name="Salva-Serra F."/>
            <person name="Jaen-Luchoro D."/>
            <person name="Karlsson R."/>
            <person name="Svensson-Stadler L."/>
            <person name="Chun J."/>
            <person name="Moore E."/>
        </authorList>
    </citation>
    <scope>NUCLEOTIDE SEQUENCE [LARGE SCALE GENOMIC DNA]</scope>
    <source>
        <strain evidence="1 2">CCUG 30977</strain>
    </source>
</reference>
<dbReference type="Proteomes" id="UP000430120">
    <property type="component" value="Unassembled WGS sequence"/>
</dbReference>
<comment type="caution">
    <text evidence="1">The sequence shown here is derived from an EMBL/GenBank/DDBJ whole genome shotgun (WGS) entry which is preliminary data.</text>
</comment>
<proteinExistence type="predicted"/>
<organism evidence="1 2">
    <name type="scientific">Ideonella dechloratans</name>
    <dbReference type="NCBI Taxonomy" id="36863"/>
    <lineage>
        <taxon>Bacteria</taxon>
        <taxon>Pseudomonadati</taxon>
        <taxon>Pseudomonadota</taxon>
        <taxon>Betaproteobacteria</taxon>
        <taxon>Burkholderiales</taxon>
        <taxon>Sphaerotilaceae</taxon>
        <taxon>Ideonella</taxon>
    </lineage>
</organism>
<dbReference type="InterPro" id="IPR009953">
    <property type="entry name" value="DRA_trans"/>
</dbReference>
<evidence type="ECO:0000313" key="2">
    <source>
        <dbReference type="Proteomes" id="UP000430120"/>
    </source>
</evidence>
<dbReference type="AlphaFoldDB" id="A0A643FFB9"/>
<dbReference type="RefSeq" id="WP_151122649.1">
    <property type="nucleotide sequence ID" value="NZ_CP088081.1"/>
</dbReference>
<dbReference type="OrthoDB" id="183043at2"/>
<name>A0A643FFB9_IDEDE</name>
<dbReference type="Pfam" id="PF07357">
    <property type="entry name" value="DRAT"/>
    <property type="match status" value="1"/>
</dbReference>
<dbReference type="GO" id="GO:0030701">
    <property type="term" value="F:NAD+-dinitrogen-reductase ADP-D-ribosyltransferase activity"/>
    <property type="evidence" value="ECO:0007669"/>
    <property type="project" value="InterPro"/>
</dbReference>
<keyword evidence="1" id="KW-0808">Transferase</keyword>
<dbReference type="EMBL" id="VZPB01000006">
    <property type="protein sequence ID" value="KAB0584358.1"/>
    <property type="molecule type" value="Genomic_DNA"/>
</dbReference>
<dbReference type="GO" id="GO:0009399">
    <property type="term" value="P:nitrogen fixation"/>
    <property type="evidence" value="ECO:0007669"/>
    <property type="project" value="InterPro"/>
</dbReference>
<gene>
    <name evidence="1" type="ORF">F7Q92_03840</name>
</gene>
<protein>
    <submittedName>
        <fullName evidence="1">NAD(+) ADP-ribosyltransferase</fullName>
    </submittedName>
</protein>
<sequence length="281" mass="31235">MERDDEQPHRWYSTNLVGVPAPVLASVAFHAHPQALHIAGTREAHPGLFALLARADSLNEAREMFDHYLGTAFGLRKPDAAELARLGPAEQRRWRSSWRKLLQGWGMDANGPAGAVLKGWVESRFGLVPRFHRAPLGRFPSPPWVRYLEEKAASRYHNNNIHQQLDLLYEFCQWALARFGIPGHSAPGARHITLWRGTLLSEEQRVGPGPLRRQGTLRLNNLVSFSLDATEAGCFGDTVFRTALPACKLLVFPGLLPGQVLQGEQEVLALGGDVEVEIVHV</sequence>